<evidence type="ECO:0000313" key="2">
    <source>
        <dbReference type="EMBL" id="MBP2373229.1"/>
    </source>
</evidence>
<sequence length="413" mass="45060">MSKKKKPTSHKAKQGHPARAGAAGHIISIDEFRARTGGDQVAAGFMKWVRANTSLPELGDPLPVLREFLENYLVAAKTQVATELHPFATRVALGKYFFDHPEEDFGFVLQVVMGYLLYLDDSDLWSGSDRLFDEVQEELLETADEQTEAELDDRVFEVPALSRAKTRDALLALPLAAHLQAFFVWFGDKRDVTSTGLLTRKDIEGASAALGVAARGVGAISDDADLYEDAPFQATSAQQIPQLDLFWEALVRIGIIEVGSRRATMNRPLDSLSGAAREDMLMHLVRDVALSLYMQFIATAAGLEDDEDPEDTDLFGDLVSSVLLDSGIDEGIEAKELAVALATLEDGGLAEVPLTQLALDLMVEEGLLERDTHLRVPSVLKKLVAFAVAEPAGLEVSYEDPEDEDLAYLGAED</sequence>
<reference evidence="2 3" key="1">
    <citation type="submission" date="2021-03" db="EMBL/GenBank/DDBJ databases">
        <title>Sequencing the genomes of 1000 actinobacteria strains.</title>
        <authorList>
            <person name="Klenk H.-P."/>
        </authorList>
    </citation>
    <scope>NUCLEOTIDE SEQUENCE [LARGE SCALE GENOMIC DNA]</scope>
    <source>
        <strain evidence="2 3">DSM 15454</strain>
    </source>
</reference>
<dbReference type="Proteomes" id="UP000766570">
    <property type="component" value="Unassembled WGS sequence"/>
</dbReference>
<gene>
    <name evidence="2" type="ORF">JOF46_001141</name>
</gene>
<accession>A0ABS4WAJ3</accession>
<dbReference type="RefSeq" id="WP_209906435.1">
    <property type="nucleotide sequence ID" value="NZ_BAAAMI010000019.1"/>
</dbReference>
<organism evidence="2 3">
    <name type="scientific">Paeniglutamicibacter psychrophenolicus</name>
    <dbReference type="NCBI Taxonomy" id="257454"/>
    <lineage>
        <taxon>Bacteria</taxon>
        <taxon>Bacillati</taxon>
        <taxon>Actinomycetota</taxon>
        <taxon>Actinomycetes</taxon>
        <taxon>Micrococcales</taxon>
        <taxon>Micrococcaceae</taxon>
        <taxon>Paeniglutamicibacter</taxon>
    </lineage>
</organism>
<evidence type="ECO:0000313" key="3">
    <source>
        <dbReference type="Proteomes" id="UP000766570"/>
    </source>
</evidence>
<dbReference type="EMBL" id="JAGIOE010000001">
    <property type="protein sequence ID" value="MBP2373229.1"/>
    <property type="molecule type" value="Genomic_DNA"/>
</dbReference>
<feature type="compositionally biased region" description="Basic residues" evidence="1">
    <location>
        <begin position="1"/>
        <end position="16"/>
    </location>
</feature>
<comment type="caution">
    <text evidence="2">The sequence shown here is derived from an EMBL/GenBank/DDBJ whole genome shotgun (WGS) entry which is preliminary data.</text>
</comment>
<name>A0ABS4WAJ3_9MICC</name>
<protein>
    <submittedName>
        <fullName evidence="2">Uncharacterized protein</fullName>
    </submittedName>
</protein>
<evidence type="ECO:0000256" key="1">
    <source>
        <dbReference type="SAM" id="MobiDB-lite"/>
    </source>
</evidence>
<keyword evidence="3" id="KW-1185">Reference proteome</keyword>
<feature type="region of interest" description="Disordered" evidence="1">
    <location>
        <begin position="1"/>
        <end position="21"/>
    </location>
</feature>
<proteinExistence type="predicted"/>